<feature type="transmembrane region" description="Helical" evidence="1">
    <location>
        <begin position="336"/>
        <end position="354"/>
    </location>
</feature>
<sequence length="839" mass="84987">MADVATLGLSVDSSELLRGKKAIDDLAVSAEKAEKSGGGLTGALGRIEKLLAAVERAVRDVEGAINRMASGADVAGRGVDGLGRSAQTAAAKVESLSLAATSVSVAYGKVDTAATMAASAATRVVGANSSLSASATGAAAATREVAQAAMAADTALEQQAAAAIQAANANVHLNKAVNDNSIAQKGGSFNAANLAAQFQDVAVTAAMGMNPLQIALQQGTQMAMVFGTTGAAGAMKTLGAAFASVFSPLSFLVIGLTAATAAGLQMVNWTKLAQAGLRGLAAILPTIAPYAAAAAAGLALLYAPAIVAGVTSMVALIARLTVSLGALAVTAAAANPFAALVIGAGLAVGAMGVFSKELEKVLGFNVAASARKGANYIIGAFVAAFGDVKFIWSNFPAIMGSAAVGAANAVLSAMETMINAGSGLLNTFIGTVNQALAQLPGGVQIGQLGQASVGRVADPYSTSLDAAGRARAAQQKAELNRDYLGQIGSALGKGAASASAQLKEWATQLGVVEEKGKKVKTDAEKFADIMAGADRRIASLQAEAAAFGLTEEAAARLRYEQDLLNQASQRDITLSATQRAELAAKAATMAEVETAAKKVKESYDFVRDALGGFINDLRTGLQQGQSFWEAFGNAAENVLNKIIKRIEDDLVNALMDALKAGGFNWGSIFSAAAGSSGSWGSGGIGHAATGGRIAGPGTGTSDTAGLFALSNGEFVINAAATRRWLPLLEAINDNQVTRMAAGGAVGRSYQPRDWGSRMPPGREAVATNFNMQVVNNTGVAAQGRMEPVRGANGQVTGLKLILEAVRQDLIADLEQMGPVSSAHEKRFGLARTRGMIRGG</sequence>
<accession>A0A3L7AGI8</accession>
<feature type="transmembrane region" description="Helical" evidence="1">
    <location>
        <begin position="306"/>
        <end position="329"/>
    </location>
</feature>
<feature type="transmembrane region" description="Helical" evidence="1">
    <location>
        <begin position="279"/>
        <end position="300"/>
    </location>
</feature>
<protein>
    <submittedName>
        <fullName evidence="3">Phage tail tape-measure protein</fullName>
    </submittedName>
</protein>
<evidence type="ECO:0000313" key="4">
    <source>
        <dbReference type="Proteomes" id="UP000269692"/>
    </source>
</evidence>
<evidence type="ECO:0000259" key="2">
    <source>
        <dbReference type="Pfam" id="PF06791"/>
    </source>
</evidence>
<organism evidence="3 4">
    <name type="scientific">Xanthobacter tagetidis</name>
    <dbReference type="NCBI Taxonomy" id="60216"/>
    <lineage>
        <taxon>Bacteria</taxon>
        <taxon>Pseudomonadati</taxon>
        <taxon>Pseudomonadota</taxon>
        <taxon>Alphaproteobacteria</taxon>
        <taxon>Hyphomicrobiales</taxon>
        <taxon>Xanthobacteraceae</taxon>
        <taxon>Xanthobacter</taxon>
    </lineage>
</organism>
<keyword evidence="1" id="KW-1133">Transmembrane helix</keyword>
<dbReference type="AlphaFoldDB" id="A0A3L7AGI8"/>
<keyword evidence="4" id="KW-1185">Reference proteome</keyword>
<dbReference type="OrthoDB" id="8219583at2"/>
<dbReference type="InterPro" id="IPR009628">
    <property type="entry name" value="Phage_tape_measure_N"/>
</dbReference>
<keyword evidence="1" id="KW-0812">Transmembrane</keyword>
<reference evidence="3 4" key="1">
    <citation type="submission" date="2018-10" db="EMBL/GenBank/DDBJ databases">
        <title>Xanthobacter tagetidis genome sequencing and assembly.</title>
        <authorList>
            <person name="Maclea K.S."/>
            <person name="Goen A.E."/>
            <person name="Fatima S.A."/>
        </authorList>
    </citation>
    <scope>NUCLEOTIDE SEQUENCE [LARGE SCALE GENOMIC DNA]</scope>
    <source>
        <strain evidence="3 4">ATCC 700314</strain>
    </source>
</reference>
<feature type="transmembrane region" description="Helical" evidence="1">
    <location>
        <begin position="245"/>
        <end position="267"/>
    </location>
</feature>
<dbReference type="RefSeq" id="WP_121622709.1">
    <property type="nucleotide sequence ID" value="NZ_JACIIW010000001.1"/>
</dbReference>
<evidence type="ECO:0000256" key="1">
    <source>
        <dbReference type="SAM" id="Phobius"/>
    </source>
</evidence>
<gene>
    <name evidence="3" type="ORF">D9R14_07490</name>
</gene>
<dbReference type="Pfam" id="PF06791">
    <property type="entry name" value="TMP_2"/>
    <property type="match status" value="1"/>
</dbReference>
<feature type="domain" description="Bacteriophage tail tape measure N-terminal" evidence="2">
    <location>
        <begin position="185"/>
        <end position="264"/>
    </location>
</feature>
<name>A0A3L7AGI8_9HYPH</name>
<keyword evidence="1" id="KW-0472">Membrane</keyword>
<evidence type="ECO:0000313" key="3">
    <source>
        <dbReference type="EMBL" id="RLP79499.1"/>
    </source>
</evidence>
<dbReference type="EMBL" id="RCTF01000005">
    <property type="protein sequence ID" value="RLP79499.1"/>
    <property type="molecule type" value="Genomic_DNA"/>
</dbReference>
<dbReference type="Proteomes" id="UP000269692">
    <property type="component" value="Unassembled WGS sequence"/>
</dbReference>
<comment type="caution">
    <text evidence="3">The sequence shown here is derived from an EMBL/GenBank/DDBJ whole genome shotgun (WGS) entry which is preliminary data.</text>
</comment>
<proteinExistence type="predicted"/>